<dbReference type="CDD" id="cd00851">
    <property type="entry name" value="MTH1175"/>
    <property type="match status" value="1"/>
</dbReference>
<dbReference type="InterPro" id="IPR036105">
    <property type="entry name" value="DiNase_FeMo-co_biosyn_sf"/>
</dbReference>
<dbReference type="RefSeq" id="WP_207678006.1">
    <property type="nucleotide sequence ID" value="NZ_CP061800.1"/>
</dbReference>
<dbReference type="Gene3D" id="3.30.420.130">
    <property type="entry name" value="Dinitrogenase iron-molybdenum cofactor biosynthesis domain"/>
    <property type="match status" value="1"/>
</dbReference>
<feature type="domain" description="Dinitrogenase iron-molybdenum cofactor biosynthesis" evidence="1">
    <location>
        <begin position="13"/>
        <end position="103"/>
    </location>
</feature>
<gene>
    <name evidence="2" type="ORF">dnm_053940</name>
</gene>
<dbReference type="Pfam" id="PF02579">
    <property type="entry name" value="Nitro_FeMo-Co"/>
    <property type="match status" value="1"/>
</dbReference>
<dbReference type="InterPro" id="IPR003731">
    <property type="entry name" value="Di-Nase_FeMo-co_biosynth"/>
</dbReference>
<dbReference type="PANTHER" id="PTHR42983:SF1">
    <property type="entry name" value="IRON-MOLYBDENUM PROTEIN"/>
    <property type="match status" value="1"/>
</dbReference>
<protein>
    <submittedName>
        <fullName evidence="2">Dinitrogenase iron-molybdenum cofactor domain-containing protein</fullName>
    </submittedName>
</protein>
<dbReference type="AlphaFoldDB" id="A0A975BP89"/>
<dbReference type="EMBL" id="CP061800">
    <property type="protein sequence ID" value="QTA89344.1"/>
    <property type="molecule type" value="Genomic_DNA"/>
</dbReference>
<name>A0A975BP89_9BACT</name>
<proteinExistence type="predicted"/>
<sequence length="120" mass="12818">MKIGITSTGKDLSSELDPRFGRASYFLIVDPETMAFEVIENTQNLNLPQGAGIQAGKTIVDNHVDVLITGNCGPKAFMVLESAGVKIITGAKGRAEDVLSLYKKGQLESARGANVEGHWV</sequence>
<dbReference type="KEGG" id="dmm:dnm_053940"/>
<dbReference type="InterPro" id="IPR033913">
    <property type="entry name" value="MTH1175_dom"/>
</dbReference>
<keyword evidence="3" id="KW-1185">Reference proteome</keyword>
<evidence type="ECO:0000313" key="3">
    <source>
        <dbReference type="Proteomes" id="UP000663722"/>
    </source>
</evidence>
<dbReference type="SUPFAM" id="SSF53146">
    <property type="entry name" value="Nitrogenase accessory factor-like"/>
    <property type="match status" value="1"/>
</dbReference>
<reference evidence="2" key="1">
    <citation type="journal article" date="2021" name="Microb. Physiol.">
        <title>Proteogenomic Insights into the Physiology of Marine, Sulfate-Reducing, Filamentous Desulfonema limicola and Desulfonema magnum.</title>
        <authorList>
            <person name="Schnaars V."/>
            <person name="Wohlbrand L."/>
            <person name="Scheve S."/>
            <person name="Hinrichs C."/>
            <person name="Reinhardt R."/>
            <person name="Rabus R."/>
        </authorList>
    </citation>
    <scope>NUCLEOTIDE SEQUENCE</scope>
    <source>
        <strain evidence="2">4be13</strain>
    </source>
</reference>
<dbReference type="Proteomes" id="UP000663722">
    <property type="component" value="Chromosome"/>
</dbReference>
<evidence type="ECO:0000259" key="1">
    <source>
        <dbReference type="Pfam" id="PF02579"/>
    </source>
</evidence>
<evidence type="ECO:0000313" key="2">
    <source>
        <dbReference type="EMBL" id="QTA89344.1"/>
    </source>
</evidence>
<organism evidence="2 3">
    <name type="scientific">Desulfonema magnum</name>
    <dbReference type="NCBI Taxonomy" id="45655"/>
    <lineage>
        <taxon>Bacteria</taxon>
        <taxon>Pseudomonadati</taxon>
        <taxon>Thermodesulfobacteriota</taxon>
        <taxon>Desulfobacteria</taxon>
        <taxon>Desulfobacterales</taxon>
        <taxon>Desulfococcaceae</taxon>
        <taxon>Desulfonema</taxon>
    </lineage>
</organism>
<dbReference type="PANTHER" id="PTHR42983">
    <property type="entry name" value="DINITROGENASE IRON-MOLYBDENUM COFACTOR PROTEIN-RELATED"/>
    <property type="match status" value="1"/>
</dbReference>
<accession>A0A975BP89</accession>